<dbReference type="STRING" id="2656787.A0A370TET1"/>
<dbReference type="PANTHER" id="PTHR24180:SF45">
    <property type="entry name" value="POLY [ADP-RIBOSE] POLYMERASE TANKYRASE"/>
    <property type="match status" value="1"/>
</dbReference>
<dbReference type="InterPro" id="IPR051637">
    <property type="entry name" value="Ank_repeat_dom-contain_49"/>
</dbReference>
<keyword evidence="1" id="KW-0677">Repeat</keyword>
<dbReference type="InterPro" id="IPR002110">
    <property type="entry name" value="Ankyrin_rpt"/>
</dbReference>
<keyword evidence="5" id="KW-1185">Reference proteome</keyword>
<dbReference type="Proteomes" id="UP000254866">
    <property type="component" value="Unassembled WGS sequence"/>
</dbReference>
<protein>
    <submittedName>
        <fullName evidence="4">Uncharacterized protein</fullName>
    </submittedName>
</protein>
<dbReference type="AlphaFoldDB" id="A0A370TET1"/>
<dbReference type="GeneID" id="43601484"/>
<dbReference type="Pfam" id="PF12796">
    <property type="entry name" value="Ank_2"/>
    <property type="match status" value="1"/>
</dbReference>
<proteinExistence type="predicted"/>
<dbReference type="RefSeq" id="XP_031866689.1">
    <property type="nucleotide sequence ID" value="XM_032017258.1"/>
</dbReference>
<keyword evidence="2 3" id="KW-0040">ANK repeat</keyword>
<dbReference type="EMBL" id="NPIC01000009">
    <property type="protein sequence ID" value="RDL33196.1"/>
    <property type="molecule type" value="Genomic_DNA"/>
</dbReference>
<evidence type="ECO:0000313" key="5">
    <source>
        <dbReference type="Proteomes" id="UP000254866"/>
    </source>
</evidence>
<gene>
    <name evidence="4" type="ORF">BP5553_08635</name>
</gene>
<dbReference type="SUPFAM" id="SSF48403">
    <property type="entry name" value="Ankyrin repeat"/>
    <property type="match status" value="1"/>
</dbReference>
<sequence length="566" mass="63540">MSQADVPAVDADGNTLFHEVVLEISHGVEELERISKLGVDINQANNLGRIPLHALCGKGWHDAILSKQLVKHTRWILERTTNPDVADAEGIRPLHLASMMSEYFVKELLASGADPAGATHEGLTPLHLAARARESNVVGMLISDLTKSRDTEDKIAKGVQHLNAKDKSGRSPLHYASVDHDGKTLLDACAEFEDEEKLWAEGWKPAYTDWDNIWKTAISKDWDHVAVGGYRIHDELRPWVLPGKAAIVAFQKTYDGPWTEAYPGIRSPHDTTRLEEILQLLFESALKREGRIKSMAATVDRCIERCETDGHTYTLRCLKHLKTKLEAATKPGATIQQLVINDDSNNIHEKDQSLLQSVGSDYFREHDYIETQAVDQLLRMREWDVIERLLRRGSCSTEFKTLETGRILRLLVKHGYASLLATIFCSDDPPFAAVSDLDGTVDPLIFEACQRALPNMDVIRVLVEKVHVDVNAKSRTAEKRMADLEEELREEVDPDYDYLQGRNMALHDLALGRHWWAVVQGIPYLVASGAELEQLNEEGHTPQQYGKALCHIGTFGTEAEEALKKF</sequence>
<evidence type="ECO:0000313" key="4">
    <source>
        <dbReference type="EMBL" id="RDL33196.1"/>
    </source>
</evidence>
<name>A0A370TET1_9HELO</name>
<organism evidence="4 5">
    <name type="scientific">Venustampulla echinocandica</name>
    <dbReference type="NCBI Taxonomy" id="2656787"/>
    <lineage>
        <taxon>Eukaryota</taxon>
        <taxon>Fungi</taxon>
        <taxon>Dikarya</taxon>
        <taxon>Ascomycota</taxon>
        <taxon>Pezizomycotina</taxon>
        <taxon>Leotiomycetes</taxon>
        <taxon>Helotiales</taxon>
        <taxon>Pleuroascaceae</taxon>
        <taxon>Venustampulla</taxon>
    </lineage>
</organism>
<dbReference type="Gene3D" id="1.25.40.20">
    <property type="entry name" value="Ankyrin repeat-containing domain"/>
    <property type="match status" value="1"/>
</dbReference>
<comment type="caution">
    <text evidence="4">The sequence shown here is derived from an EMBL/GenBank/DDBJ whole genome shotgun (WGS) entry which is preliminary data.</text>
</comment>
<evidence type="ECO:0000256" key="2">
    <source>
        <dbReference type="ARBA" id="ARBA00023043"/>
    </source>
</evidence>
<reference evidence="4 5" key="1">
    <citation type="journal article" date="2018" name="IMA Fungus">
        <title>IMA Genome-F 9: Draft genome sequence of Annulohypoxylon stygium, Aspergillus mulundensis, Berkeleyomyces basicola (syn. Thielaviopsis basicola), Ceratocystis smalleyi, two Cercospora beticola strains, Coleophoma cylindrospora, Fusarium fracticaudum, Phialophora cf. hyalina, and Morchella septimelata.</title>
        <authorList>
            <person name="Wingfield B.D."/>
            <person name="Bills G.F."/>
            <person name="Dong Y."/>
            <person name="Huang W."/>
            <person name="Nel W.J."/>
            <person name="Swalarsk-Parry B.S."/>
            <person name="Vaghefi N."/>
            <person name="Wilken P.M."/>
            <person name="An Z."/>
            <person name="de Beer Z.W."/>
            <person name="De Vos L."/>
            <person name="Chen L."/>
            <person name="Duong T.A."/>
            <person name="Gao Y."/>
            <person name="Hammerbacher A."/>
            <person name="Kikkert J.R."/>
            <person name="Li Y."/>
            <person name="Li H."/>
            <person name="Li K."/>
            <person name="Li Q."/>
            <person name="Liu X."/>
            <person name="Ma X."/>
            <person name="Naidoo K."/>
            <person name="Pethybridge S.J."/>
            <person name="Sun J."/>
            <person name="Steenkamp E.T."/>
            <person name="van der Nest M.A."/>
            <person name="van Wyk S."/>
            <person name="Wingfield M.J."/>
            <person name="Xiong C."/>
            <person name="Yue Q."/>
            <person name="Zhang X."/>
        </authorList>
    </citation>
    <scope>NUCLEOTIDE SEQUENCE [LARGE SCALE GENOMIC DNA]</scope>
    <source>
        <strain evidence="4 5">BP 5553</strain>
    </source>
</reference>
<dbReference type="PROSITE" id="PS50297">
    <property type="entry name" value="ANK_REP_REGION"/>
    <property type="match status" value="1"/>
</dbReference>
<dbReference type="PROSITE" id="PS50088">
    <property type="entry name" value="ANK_REPEAT"/>
    <property type="match status" value="1"/>
</dbReference>
<dbReference type="InterPro" id="IPR036770">
    <property type="entry name" value="Ankyrin_rpt-contain_sf"/>
</dbReference>
<evidence type="ECO:0000256" key="3">
    <source>
        <dbReference type="PROSITE-ProRule" id="PRU00023"/>
    </source>
</evidence>
<feature type="repeat" description="ANK" evidence="3">
    <location>
        <begin position="121"/>
        <end position="143"/>
    </location>
</feature>
<dbReference type="OrthoDB" id="21416at2759"/>
<accession>A0A370TET1</accession>
<evidence type="ECO:0000256" key="1">
    <source>
        <dbReference type="ARBA" id="ARBA00022737"/>
    </source>
</evidence>
<dbReference type="PANTHER" id="PTHR24180">
    <property type="entry name" value="CYCLIN-DEPENDENT KINASE INHIBITOR 2C-RELATED"/>
    <property type="match status" value="1"/>
</dbReference>